<dbReference type="EMBL" id="JAJSOF020000042">
    <property type="protein sequence ID" value="KAJ4425617.1"/>
    <property type="molecule type" value="Genomic_DNA"/>
</dbReference>
<feature type="region of interest" description="Disordered" evidence="1">
    <location>
        <begin position="228"/>
        <end position="271"/>
    </location>
</feature>
<keyword evidence="4" id="KW-1185">Reference proteome</keyword>
<feature type="compositionally biased region" description="Basic and acidic residues" evidence="1">
    <location>
        <begin position="259"/>
        <end position="271"/>
    </location>
</feature>
<reference evidence="3 4" key="1">
    <citation type="journal article" date="2022" name="Allergy">
        <title>Genome assembly and annotation of Periplaneta americana reveal a comprehensive cockroach allergen profile.</title>
        <authorList>
            <person name="Wang L."/>
            <person name="Xiong Q."/>
            <person name="Saelim N."/>
            <person name="Wang L."/>
            <person name="Nong W."/>
            <person name="Wan A.T."/>
            <person name="Shi M."/>
            <person name="Liu X."/>
            <person name="Cao Q."/>
            <person name="Hui J.H.L."/>
            <person name="Sookrung N."/>
            <person name="Leung T.F."/>
            <person name="Tungtrongchitr A."/>
            <person name="Tsui S.K.W."/>
        </authorList>
    </citation>
    <scope>NUCLEOTIDE SEQUENCE [LARGE SCALE GENOMIC DNA]</scope>
    <source>
        <strain evidence="3">PWHHKU_190912</strain>
    </source>
</reference>
<dbReference type="InterPro" id="IPR005135">
    <property type="entry name" value="Endo/exonuclease/phosphatase"/>
</dbReference>
<dbReference type="Pfam" id="PF14529">
    <property type="entry name" value="Exo_endo_phos_2"/>
    <property type="match status" value="1"/>
</dbReference>
<dbReference type="Gene3D" id="3.60.10.10">
    <property type="entry name" value="Endonuclease/exonuclease/phosphatase"/>
    <property type="match status" value="1"/>
</dbReference>
<organism evidence="3 4">
    <name type="scientific">Periplaneta americana</name>
    <name type="common">American cockroach</name>
    <name type="synonym">Blatta americana</name>
    <dbReference type="NCBI Taxonomy" id="6978"/>
    <lineage>
        <taxon>Eukaryota</taxon>
        <taxon>Metazoa</taxon>
        <taxon>Ecdysozoa</taxon>
        <taxon>Arthropoda</taxon>
        <taxon>Hexapoda</taxon>
        <taxon>Insecta</taxon>
        <taxon>Pterygota</taxon>
        <taxon>Neoptera</taxon>
        <taxon>Polyneoptera</taxon>
        <taxon>Dictyoptera</taxon>
        <taxon>Blattodea</taxon>
        <taxon>Blattoidea</taxon>
        <taxon>Blattidae</taxon>
        <taxon>Blattinae</taxon>
        <taxon>Periplaneta</taxon>
    </lineage>
</organism>
<name>A0ABQ8RVC6_PERAM</name>
<feature type="domain" description="Endonuclease/exonuclease/phosphatase" evidence="2">
    <location>
        <begin position="1"/>
        <end position="104"/>
    </location>
</feature>
<dbReference type="Proteomes" id="UP001148838">
    <property type="component" value="Unassembled WGS sequence"/>
</dbReference>
<accession>A0ABQ8RVC6</accession>
<protein>
    <recommendedName>
        <fullName evidence="2">Endonuclease/exonuclease/phosphatase domain-containing protein</fullName>
    </recommendedName>
</protein>
<evidence type="ECO:0000313" key="3">
    <source>
        <dbReference type="EMBL" id="KAJ4425617.1"/>
    </source>
</evidence>
<proteinExistence type="predicted"/>
<gene>
    <name evidence="3" type="ORF">ANN_27813</name>
</gene>
<evidence type="ECO:0000259" key="2">
    <source>
        <dbReference type="Pfam" id="PF14529"/>
    </source>
</evidence>
<dbReference type="InterPro" id="IPR036691">
    <property type="entry name" value="Endo/exonu/phosph_ase_sf"/>
</dbReference>
<comment type="caution">
    <text evidence="3">The sequence shown here is derived from an EMBL/GenBank/DDBJ whole genome shotgun (WGS) entry which is preliminary data.</text>
</comment>
<evidence type="ECO:0000313" key="4">
    <source>
        <dbReference type="Proteomes" id="UP001148838"/>
    </source>
</evidence>
<evidence type="ECO:0000256" key="1">
    <source>
        <dbReference type="SAM" id="MobiDB-lite"/>
    </source>
</evidence>
<dbReference type="SUPFAM" id="SSF56219">
    <property type="entry name" value="DNase I-like"/>
    <property type="match status" value="1"/>
</dbReference>
<feature type="compositionally biased region" description="Basic residues" evidence="1">
    <location>
        <begin position="228"/>
        <end position="248"/>
    </location>
</feature>
<sequence length="271" mass="30839">MYIVGIYCRPQEDPADITGKLMSAISNMQQDKPSIIAGDLNCRIDKPNQKCREVLNCLAEEGFVLVNKPETKIYFAINGSSAIDFVLYKGHNIKHVRQTGEWQSRTTTLRKHVPVVTEMNFIKTNQGKHQKEKPKRTRKLNTELLSEEEITIKTAHQYITEEDLNTAVDILTNLIEKATMPAKNKHGKPWFNRKCYQKTASAITATSTKRTTDGGARTKIHIHSQGIQKRHNAQKRKTCRNGRKKNGGKCKIGSFPRTKTKENEVTKHNLN</sequence>